<dbReference type="Proteomes" id="UP000000311">
    <property type="component" value="Unassembled WGS sequence"/>
</dbReference>
<dbReference type="Gene3D" id="3.30.420.10">
    <property type="entry name" value="Ribonuclease H-like superfamily/Ribonuclease H"/>
    <property type="match status" value="1"/>
</dbReference>
<reference evidence="1 2" key="1">
    <citation type="journal article" date="2010" name="Science">
        <title>Genomic comparison of the ants Camponotus floridanus and Harpegnathos saltator.</title>
        <authorList>
            <person name="Bonasio R."/>
            <person name="Zhang G."/>
            <person name="Ye C."/>
            <person name="Mutti N.S."/>
            <person name="Fang X."/>
            <person name="Qin N."/>
            <person name="Donahue G."/>
            <person name="Yang P."/>
            <person name="Li Q."/>
            <person name="Li C."/>
            <person name="Zhang P."/>
            <person name="Huang Z."/>
            <person name="Berger S.L."/>
            <person name="Reinberg D."/>
            <person name="Wang J."/>
            <person name="Liebig J."/>
        </authorList>
    </citation>
    <scope>NUCLEOTIDE SEQUENCE [LARGE SCALE GENOMIC DNA]</scope>
    <source>
        <strain evidence="2">C129</strain>
    </source>
</reference>
<evidence type="ECO:0000313" key="2">
    <source>
        <dbReference type="Proteomes" id="UP000000311"/>
    </source>
</evidence>
<dbReference type="InParanoid" id="E1ZYB7"/>
<feature type="non-terminal residue" evidence="1">
    <location>
        <position position="37"/>
    </location>
</feature>
<accession>E1ZYB7</accession>
<keyword evidence="2" id="KW-1185">Reference proteome</keyword>
<feature type="non-terminal residue" evidence="1">
    <location>
        <position position="1"/>
    </location>
</feature>
<organism evidence="2">
    <name type="scientific">Camponotus floridanus</name>
    <name type="common">Florida carpenter ant</name>
    <dbReference type="NCBI Taxonomy" id="104421"/>
    <lineage>
        <taxon>Eukaryota</taxon>
        <taxon>Metazoa</taxon>
        <taxon>Ecdysozoa</taxon>
        <taxon>Arthropoda</taxon>
        <taxon>Hexapoda</taxon>
        <taxon>Insecta</taxon>
        <taxon>Pterygota</taxon>
        <taxon>Neoptera</taxon>
        <taxon>Endopterygota</taxon>
        <taxon>Hymenoptera</taxon>
        <taxon>Apocrita</taxon>
        <taxon>Aculeata</taxon>
        <taxon>Formicoidea</taxon>
        <taxon>Formicidae</taxon>
        <taxon>Formicinae</taxon>
        <taxon>Camponotus</taxon>
    </lineage>
</organism>
<sequence>RFEFAKKYANMSLDFWKKVLWFDESKFELFEQKQRSK</sequence>
<gene>
    <name evidence="1" type="ORF">EAG_06458</name>
</gene>
<dbReference type="AlphaFoldDB" id="E1ZYB7"/>
<protein>
    <submittedName>
        <fullName evidence="1">Uncharacterized protein</fullName>
    </submittedName>
</protein>
<dbReference type="GO" id="GO:0003676">
    <property type="term" value="F:nucleic acid binding"/>
    <property type="evidence" value="ECO:0007669"/>
    <property type="project" value="InterPro"/>
</dbReference>
<proteinExistence type="predicted"/>
<dbReference type="EMBL" id="GL435204">
    <property type="protein sequence ID" value="EFN73816.1"/>
    <property type="molecule type" value="Genomic_DNA"/>
</dbReference>
<evidence type="ECO:0000313" key="1">
    <source>
        <dbReference type="EMBL" id="EFN73816.1"/>
    </source>
</evidence>
<dbReference type="InterPro" id="IPR036397">
    <property type="entry name" value="RNaseH_sf"/>
</dbReference>
<name>E1ZYB7_CAMFO</name>